<feature type="transmembrane region" description="Helical" evidence="1">
    <location>
        <begin position="60"/>
        <end position="83"/>
    </location>
</feature>
<keyword evidence="3" id="KW-1185">Reference proteome</keyword>
<evidence type="ECO:0000256" key="1">
    <source>
        <dbReference type="SAM" id="Phobius"/>
    </source>
</evidence>
<gene>
    <name evidence="2" type="ORF">PFISCL1PPCAC_20040</name>
</gene>
<organism evidence="2 3">
    <name type="scientific">Pristionchus fissidentatus</name>
    <dbReference type="NCBI Taxonomy" id="1538716"/>
    <lineage>
        <taxon>Eukaryota</taxon>
        <taxon>Metazoa</taxon>
        <taxon>Ecdysozoa</taxon>
        <taxon>Nematoda</taxon>
        <taxon>Chromadorea</taxon>
        <taxon>Rhabditida</taxon>
        <taxon>Rhabditina</taxon>
        <taxon>Diplogasteromorpha</taxon>
        <taxon>Diplogasteroidea</taxon>
        <taxon>Neodiplogasteridae</taxon>
        <taxon>Pristionchus</taxon>
    </lineage>
</organism>
<keyword evidence="1" id="KW-0472">Membrane</keyword>
<sequence length="139" mass="15259">ASLAVVSIEMNSTFSSIQTTSSENEDAATSLLTSFDSVVNTTMTVSTSKIRDPSFSISEYIIMGILLIFGGSMIAIGLIFIFLRDKSPRLKFDKKVNARLKKLGVEPAKRKIIRDNVKELTRSHTESPNLSNTSLISNI</sequence>
<comment type="caution">
    <text evidence="2">The sequence shown here is derived from an EMBL/GenBank/DDBJ whole genome shotgun (WGS) entry which is preliminary data.</text>
</comment>
<evidence type="ECO:0000313" key="3">
    <source>
        <dbReference type="Proteomes" id="UP001432322"/>
    </source>
</evidence>
<accession>A0AAV5WB29</accession>
<reference evidence="2" key="1">
    <citation type="submission" date="2023-10" db="EMBL/GenBank/DDBJ databases">
        <title>Genome assembly of Pristionchus species.</title>
        <authorList>
            <person name="Yoshida K."/>
            <person name="Sommer R.J."/>
        </authorList>
    </citation>
    <scope>NUCLEOTIDE SEQUENCE</scope>
    <source>
        <strain evidence="2">RS5133</strain>
    </source>
</reference>
<proteinExistence type="predicted"/>
<feature type="non-terminal residue" evidence="2">
    <location>
        <position position="1"/>
    </location>
</feature>
<dbReference type="Proteomes" id="UP001432322">
    <property type="component" value="Unassembled WGS sequence"/>
</dbReference>
<keyword evidence="1" id="KW-0812">Transmembrane</keyword>
<protein>
    <submittedName>
        <fullName evidence="2">Uncharacterized protein</fullName>
    </submittedName>
</protein>
<name>A0AAV5WB29_9BILA</name>
<dbReference type="EMBL" id="BTSY01000005">
    <property type="protein sequence ID" value="GMT28743.1"/>
    <property type="molecule type" value="Genomic_DNA"/>
</dbReference>
<dbReference type="AlphaFoldDB" id="A0AAV5WB29"/>
<evidence type="ECO:0000313" key="2">
    <source>
        <dbReference type="EMBL" id="GMT28743.1"/>
    </source>
</evidence>
<keyword evidence="1" id="KW-1133">Transmembrane helix</keyword>